<dbReference type="InterPro" id="IPR009061">
    <property type="entry name" value="DNA-bd_dom_put_sf"/>
</dbReference>
<gene>
    <name evidence="3" type="ORF">GWK15_07115</name>
    <name evidence="2" type="ORF">GXW75_13240</name>
</gene>
<evidence type="ECO:0000313" key="3">
    <source>
        <dbReference type="EMBL" id="NKE16706.1"/>
    </source>
</evidence>
<evidence type="ECO:0000313" key="4">
    <source>
        <dbReference type="Proteomes" id="UP000746741"/>
    </source>
</evidence>
<dbReference type="SUPFAM" id="SSF46955">
    <property type="entry name" value="Putative DNA-binding domain"/>
    <property type="match status" value="1"/>
</dbReference>
<comment type="caution">
    <text evidence="2">The sequence shown here is derived from an EMBL/GenBank/DDBJ whole genome shotgun (WGS) entry which is preliminary data.</text>
</comment>
<evidence type="ECO:0000259" key="1">
    <source>
        <dbReference type="Pfam" id="PF12728"/>
    </source>
</evidence>
<reference evidence="3 4" key="2">
    <citation type="submission" date="2020-02" db="EMBL/GenBank/DDBJ databases">
        <authorList>
            <person name="Sun Q."/>
            <person name="Inoue M."/>
        </authorList>
    </citation>
    <scope>NUCLEOTIDE SEQUENCE [LARGE SCALE GENOMIC DNA]</scope>
    <source>
        <strain evidence="3 4">KCTC 22478</strain>
    </source>
</reference>
<dbReference type="InterPro" id="IPR041657">
    <property type="entry name" value="HTH_17"/>
</dbReference>
<proteinExistence type="predicted"/>
<dbReference type="Pfam" id="PF12728">
    <property type="entry name" value="HTH_17"/>
    <property type="match status" value="1"/>
</dbReference>
<dbReference type="EMBL" id="JAAVUP010000002">
    <property type="protein sequence ID" value="NKE16706.1"/>
    <property type="molecule type" value="Genomic_DNA"/>
</dbReference>
<evidence type="ECO:0000313" key="2">
    <source>
        <dbReference type="EMBL" id="MBR0660219.1"/>
    </source>
</evidence>
<dbReference type="RefSeq" id="WP_168040567.1">
    <property type="nucleotide sequence ID" value="NZ_JAAEDK010000027.1"/>
</dbReference>
<feature type="domain" description="Helix-turn-helix" evidence="1">
    <location>
        <begin position="35"/>
        <end position="80"/>
    </location>
</feature>
<dbReference type="Proteomes" id="UP000746741">
    <property type="component" value="Unassembled WGS sequence"/>
</dbReference>
<protein>
    <submittedName>
        <fullName evidence="2">Helix-turn-helix domain-containing protein</fullName>
    </submittedName>
</protein>
<accession>A0A9X9WIQ9</accession>
<sequence>MSHPAGEETLPRATVLAMARPSDPPSAAVSAFQNIQQAARWSGRSDETLYRWIAAGKLKAFKVGRSTVVKTDDLLALLTATPVRLVRKARAA</sequence>
<organism evidence="2 5">
    <name type="scientific">Neoroseomonas oryzicola</name>
    <dbReference type="NCBI Taxonomy" id="535904"/>
    <lineage>
        <taxon>Bacteria</taxon>
        <taxon>Pseudomonadati</taxon>
        <taxon>Pseudomonadota</taxon>
        <taxon>Alphaproteobacteria</taxon>
        <taxon>Acetobacterales</taxon>
        <taxon>Acetobacteraceae</taxon>
        <taxon>Neoroseomonas</taxon>
    </lineage>
</organism>
<evidence type="ECO:0000313" key="5">
    <source>
        <dbReference type="Proteomes" id="UP001138708"/>
    </source>
</evidence>
<dbReference type="Proteomes" id="UP001138708">
    <property type="component" value="Unassembled WGS sequence"/>
</dbReference>
<dbReference type="InterPro" id="IPR010093">
    <property type="entry name" value="SinI_DNA-bd"/>
</dbReference>
<name>A0A9X9WIQ9_9PROT</name>
<reference evidence="2" key="1">
    <citation type="submission" date="2020-01" db="EMBL/GenBank/DDBJ databases">
        <authorList>
            <person name="Rat A."/>
        </authorList>
    </citation>
    <scope>NUCLEOTIDE SEQUENCE</scope>
    <source>
        <strain evidence="2">LMG 31161</strain>
    </source>
</reference>
<dbReference type="NCBIfam" id="TIGR01764">
    <property type="entry name" value="excise"/>
    <property type="match status" value="1"/>
</dbReference>
<keyword evidence="4" id="KW-1185">Reference proteome</keyword>
<dbReference type="GO" id="GO:0003677">
    <property type="term" value="F:DNA binding"/>
    <property type="evidence" value="ECO:0007669"/>
    <property type="project" value="InterPro"/>
</dbReference>
<reference evidence="2" key="3">
    <citation type="journal article" date="2021" name="Syst. Appl. Microbiol.">
        <title>Roseomonas hellenica sp. nov., isolated from roots of wild-growing Alkanna tinctoria.</title>
        <authorList>
            <person name="Rat A."/>
            <person name="Naranjo H.D."/>
            <person name="Lebbe L."/>
            <person name="Cnockaert M."/>
            <person name="Krigas N."/>
            <person name="Grigoriadou K."/>
            <person name="Maloupa E."/>
            <person name="Willems A."/>
        </authorList>
    </citation>
    <scope>NUCLEOTIDE SEQUENCE</scope>
    <source>
        <strain evidence="2">LMG 31161</strain>
    </source>
</reference>
<dbReference type="EMBL" id="JAAEDK010000027">
    <property type="protein sequence ID" value="MBR0660219.1"/>
    <property type="molecule type" value="Genomic_DNA"/>
</dbReference>
<dbReference type="AlphaFoldDB" id="A0A9X9WIQ9"/>